<feature type="region of interest" description="Disordered" evidence="1">
    <location>
        <begin position="1"/>
        <end position="62"/>
    </location>
</feature>
<dbReference type="STRING" id="1561998.A0A1I7UMF1"/>
<feature type="domain" description="ARF7 effector protein C-terminal" evidence="2">
    <location>
        <begin position="64"/>
        <end position="172"/>
    </location>
</feature>
<sequence length="196" mass="22371">MNPNDVLASIAGITGHTDFEEQETHQEEYEEISYEDVDAELLDLPENQSHEQQDRSRKSKMAWQRELQSLQFMNPGDETSKFLPDSSDIINTNRARRVHADKPADLKEELIHHDKTGKLSSTTKGHTETFDLCDCLNEECSGCHWPCATCSSRKCLVGCRQNRKEMVAKVEDMYTPEGTSGHLIRTNPYFPLPIKD</sequence>
<reference evidence="4" key="1">
    <citation type="submission" date="2016-11" db="UniProtKB">
        <authorList>
            <consortium name="WormBaseParasite"/>
        </authorList>
    </citation>
    <scope>IDENTIFICATION</scope>
</reference>
<accession>A0A1I7UMF1</accession>
<organism evidence="3 4">
    <name type="scientific">Caenorhabditis tropicalis</name>
    <dbReference type="NCBI Taxonomy" id="1561998"/>
    <lineage>
        <taxon>Eukaryota</taxon>
        <taxon>Metazoa</taxon>
        <taxon>Ecdysozoa</taxon>
        <taxon>Nematoda</taxon>
        <taxon>Chromadorea</taxon>
        <taxon>Rhabditida</taxon>
        <taxon>Rhabditina</taxon>
        <taxon>Rhabditomorpha</taxon>
        <taxon>Rhabditoidea</taxon>
        <taxon>Rhabditidae</taxon>
        <taxon>Peloderinae</taxon>
        <taxon>Caenorhabditis</taxon>
    </lineage>
</organism>
<dbReference type="eggNOG" id="KOG4850">
    <property type="taxonomic scope" value="Eukaryota"/>
</dbReference>
<dbReference type="Pfam" id="PF14949">
    <property type="entry name" value="ARF7EP_C"/>
    <property type="match status" value="1"/>
</dbReference>
<evidence type="ECO:0000256" key="1">
    <source>
        <dbReference type="SAM" id="MobiDB-lite"/>
    </source>
</evidence>
<dbReference type="WBParaSite" id="Csp11.Scaffold630.g17428.t1">
    <property type="protein sequence ID" value="Csp11.Scaffold630.g17428.t1"/>
    <property type="gene ID" value="Csp11.Scaffold630.g17428"/>
</dbReference>
<proteinExistence type="predicted"/>
<name>A0A1I7UMF1_9PELO</name>
<dbReference type="PANTHER" id="PTHR46536:SF3">
    <property type="entry name" value="ARF7 EFFECTOR PROTEIN C-TERMINAL DOMAIN-CONTAINING PROTEIN"/>
    <property type="match status" value="1"/>
</dbReference>
<keyword evidence="3" id="KW-1185">Reference proteome</keyword>
<evidence type="ECO:0000313" key="3">
    <source>
        <dbReference type="Proteomes" id="UP000095282"/>
    </source>
</evidence>
<evidence type="ECO:0000259" key="2">
    <source>
        <dbReference type="Pfam" id="PF14949"/>
    </source>
</evidence>
<dbReference type="Proteomes" id="UP000095282">
    <property type="component" value="Unplaced"/>
</dbReference>
<dbReference type="PANTHER" id="PTHR46536">
    <property type="entry name" value="ARL14 EFFECTOR PROTEIN"/>
    <property type="match status" value="1"/>
</dbReference>
<evidence type="ECO:0000313" key="4">
    <source>
        <dbReference type="WBParaSite" id="Csp11.Scaffold630.g17428.t1"/>
    </source>
</evidence>
<feature type="compositionally biased region" description="Basic and acidic residues" evidence="1">
    <location>
        <begin position="17"/>
        <end position="27"/>
    </location>
</feature>
<dbReference type="AlphaFoldDB" id="A0A1I7UMF1"/>
<feature type="compositionally biased region" description="Acidic residues" evidence="1">
    <location>
        <begin position="28"/>
        <end position="43"/>
    </location>
</feature>
<protein>
    <submittedName>
        <fullName evidence="4">ARF7EP_C domain-containing protein</fullName>
    </submittedName>
</protein>
<dbReference type="InterPro" id="IPR029264">
    <property type="entry name" value="ARF7EP_C"/>
</dbReference>